<dbReference type="InterPro" id="IPR036047">
    <property type="entry name" value="F-box-like_dom_sf"/>
</dbReference>
<dbReference type="EMBL" id="SPHZ02000003">
    <property type="protein sequence ID" value="KAF0926501.1"/>
    <property type="molecule type" value="Genomic_DNA"/>
</dbReference>
<dbReference type="Proteomes" id="UP000479710">
    <property type="component" value="Unassembled WGS sequence"/>
</dbReference>
<organism evidence="2 3">
    <name type="scientific">Oryza meyeriana var. granulata</name>
    <dbReference type="NCBI Taxonomy" id="110450"/>
    <lineage>
        <taxon>Eukaryota</taxon>
        <taxon>Viridiplantae</taxon>
        <taxon>Streptophyta</taxon>
        <taxon>Embryophyta</taxon>
        <taxon>Tracheophyta</taxon>
        <taxon>Spermatophyta</taxon>
        <taxon>Magnoliopsida</taxon>
        <taxon>Liliopsida</taxon>
        <taxon>Poales</taxon>
        <taxon>Poaceae</taxon>
        <taxon>BOP clade</taxon>
        <taxon>Oryzoideae</taxon>
        <taxon>Oryzeae</taxon>
        <taxon>Oryzinae</taxon>
        <taxon>Oryza</taxon>
        <taxon>Oryza meyeriana</taxon>
    </lineage>
</organism>
<sequence length="83" mass="8969">MARRKKGALCSRRTATHAPGALHCSAVARRKGVVVGGGDDRISDLPDDLLLLVLRRLDTRTALATAAISRRWARLPRGLDALD</sequence>
<dbReference type="Pfam" id="PF00646">
    <property type="entry name" value="F-box"/>
    <property type="match status" value="1"/>
</dbReference>
<evidence type="ECO:0000313" key="2">
    <source>
        <dbReference type="EMBL" id="KAF0926501.1"/>
    </source>
</evidence>
<comment type="caution">
    <text evidence="2">The sequence shown here is derived from an EMBL/GenBank/DDBJ whole genome shotgun (WGS) entry which is preliminary data.</text>
</comment>
<dbReference type="PROSITE" id="PS50181">
    <property type="entry name" value="FBOX"/>
    <property type="match status" value="1"/>
</dbReference>
<feature type="domain" description="F-box" evidence="1">
    <location>
        <begin position="39"/>
        <end position="83"/>
    </location>
</feature>
<protein>
    <recommendedName>
        <fullName evidence="1">F-box domain-containing protein</fullName>
    </recommendedName>
</protein>
<dbReference type="PANTHER" id="PTHR35545">
    <property type="entry name" value="F-BOX DOMAIN-CONTAINING PROTEIN"/>
    <property type="match status" value="1"/>
</dbReference>
<evidence type="ECO:0000313" key="3">
    <source>
        <dbReference type="Proteomes" id="UP000479710"/>
    </source>
</evidence>
<accession>A0A6G1EPF3</accession>
<dbReference type="Gene3D" id="1.20.1280.50">
    <property type="match status" value="1"/>
</dbReference>
<dbReference type="AlphaFoldDB" id="A0A6G1EPF3"/>
<gene>
    <name evidence="2" type="ORF">E2562_025991</name>
</gene>
<dbReference type="SUPFAM" id="SSF81383">
    <property type="entry name" value="F-box domain"/>
    <property type="match status" value="1"/>
</dbReference>
<proteinExistence type="predicted"/>
<dbReference type="PANTHER" id="PTHR35545:SF32">
    <property type="entry name" value="OS05G0541600 PROTEIN"/>
    <property type="match status" value="1"/>
</dbReference>
<dbReference type="InterPro" id="IPR001810">
    <property type="entry name" value="F-box_dom"/>
</dbReference>
<keyword evidence="3" id="KW-1185">Reference proteome</keyword>
<name>A0A6G1EPF3_9ORYZ</name>
<evidence type="ECO:0000259" key="1">
    <source>
        <dbReference type="PROSITE" id="PS50181"/>
    </source>
</evidence>
<reference evidence="2 3" key="1">
    <citation type="submission" date="2019-11" db="EMBL/GenBank/DDBJ databases">
        <title>Whole genome sequence of Oryza granulata.</title>
        <authorList>
            <person name="Li W."/>
        </authorList>
    </citation>
    <scope>NUCLEOTIDE SEQUENCE [LARGE SCALE GENOMIC DNA]</scope>
    <source>
        <strain evidence="3">cv. Menghai</strain>
        <tissue evidence="2">Leaf</tissue>
    </source>
</reference>